<comment type="caution">
    <text evidence="1">The sequence shown here is derived from an EMBL/GenBank/DDBJ whole genome shotgun (WGS) entry which is preliminary data.</text>
</comment>
<dbReference type="EMBL" id="PJCQ01000007">
    <property type="protein sequence ID" value="PLV19304.1"/>
    <property type="molecule type" value="Genomic_DNA"/>
</dbReference>
<name>A0AAX0VYQ5_9PSED</name>
<evidence type="ECO:0000313" key="1">
    <source>
        <dbReference type="EMBL" id="PLV19304.1"/>
    </source>
</evidence>
<evidence type="ECO:0000313" key="4">
    <source>
        <dbReference type="Proteomes" id="UP000234878"/>
    </source>
</evidence>
<keyword evidence="3" id="KW-1185">Reference proteome</keyword>
<protein>
    <recommendedName>
        <fullName evidence="5">SSU ribosomal protein S2p (SAe)</fullName>
    </recommendedName>
</protein>
<organism evidence="1 4">
    <name type="scientific">Pseudomonas guariconensis</name>
    <dbReference type="NCBI Taxonomy" id="1288410"/>
    <lineage>
        <taxon>Bacteria</taxon>
        <taxon>Pseudomonadati</taxon>
        <taxon>Pseudomonadota</taxon>
        <taxon>Gammaproteobacteria</taxon>
        <taxon>Pseudomonadales</taxon>
        <taxon>Pseudomonadaceae</taxon>
        <taxon>Pseudomonas</taxon>
    </lineage>
</organism>
<dbReference type="Proteomes" id="UP000234839">
    <property type="component" value="Unassembled WGS sequence"/>
</dbReference>
<evidence type="ECO:0000313" key="3">
    <source>
        <dbReference type="Proteomes" id="UP000234839"/>
    </source>
</evidence>
<proteinExistence type="predicted"/>
<gene>
    <name evidence="1" type="ORF">CXG49_08960</name>
    <name evidence="2" type="ORF">CXG53_12475</name>
</gene>
<accession>A0AAX0VYQ5</accession>
<reference evidence="3 4" key="1">
    <citation type="submission" date="2017-12" db="EMBL/GenBank/DDBJ databases">
        <title>Detection of the carbapenemase gene blaVIM-5 in members of the Pseudomonas putida group isolated from polluted Nigerian wetlands.</title>
        <authorList>
            <person name="Adelowo O."/>
            <person name="Vollmers J."/>
            <person name="Maeusezahl I."/>
            <person name="Kaster A.-K."/>
            <person name="Mueller J.A."/>
        </authorList>
    </citation>
    <scope>NUCLEOTIDE SEQUENCE [LARGE SCALE GENOMIC DNA]</scope>
    <source>
        <strain evidence="2 3">MR119</strain>
        <strain evidence="1 4">MR144</strain>
    </source>
</reference>
<sequence length="322" mass="33971">MSEARSFINLETKNYESLKSELMLSRNQLAKFDVLNAHLAGGVVIKGELVILGDPSTPNCTSHEAFLMAEAANIHADLARNGPDDFLIQNFDFIKGLLAHASMGVGMASDAWSRHLESIKKTLQEIEKLYQDFLRDGRGNRRDRFYVKRADLFARLRQQLRFFASFGSGLRGDGSIKSRLGISTKSFLHTGEIPGYAEKVAGVVRASNLLKKGTYLAMTIEVGSTAASIYKACTLGREEECRKAKYVEGGALVGGMSGGVIGGALGSLSGGIVCGALGISSVGTGALVCSVLGGATGGALLGSGGSEAGGKIGLHLYEEGAW</sequence>
<dbReference type="Proteomes" id="UP000234878">
    <property type="component" value="Unassembled WGS sequence"/>
</dbReference>
<evidence type="ECO:0000313" key="2">
    <source>
        <dbReference type="EMBL" id="PLV24062.1"/>
    </source>
</evidence>
<dbReference type="EMBL" id="PJCP01000008">
    <property type="protein sequence ID" value="PLV24062.1"/>
    <property type="molecule type" value="Genomic_DNA"/>
</dbReference>
<dbReference type="RefSeq" id="WP_102081571.1">
    <property type="nucleotide sequence ID" value="NZ_PJCP01000008.1"/>
</dbReference>
<dbReference type="AlphaFoldDB" id="A0AAX0VYQ5"/>
<evidence type="ECO:0008006" key="5">
    <source>
        <dbReference type="Google" id="ProtNLM"/>
    </source>
</evidence>